<reference evidence="1" key="1">
    <citation type="submission" date="2019-09" db="EMBL/GenBank/DDBJ databases">
        <title>Draft genome information of white flower Hibiscus syriacus.</title>
        <authorList>
            <person name="Kim Y.-M."/>
        </authorList>
    </citation>
    <scope>NUCLEOTIDE SEQUENCE [LARGE SCALE GENOMIC DNA]</scope>
    <source>
        <strain evidence="1">YM2019G1</strain>
    </source>
</reference>
<accession>A0A6A2X932</accession>
<name>A0A6A2X932_HIBSY</name>
<dbReference type="EMBL" id="VEPZ02001607">
    <property type="protein sequence ID" value="KAE8665700.1"/>
    <property type="molecule type" value="Genomic_DNA"/>
</dbReference>
<sequence>MRFCPCVGWRKREKLKTGDKKEPGKKCNPNVSSSQFLSCNLLLPLF</sequence>
<gene>
    <name evidence="1" type="ORF">F3Y22_tig00112530pilonHSYRG00147</name>
</gene>
<evidence type="ECO:0000313" key="1">
    <source>
        <dbReference type="EMBL" id="KAE8665700.1"/>
    </source>
</evidence>
<dbReference type="AlphaFoldDB" id="A0A6A2X932"/>
<dbReference type="Proteomes" id="UP000436088">
    <property type="component" value="Unassembled WGS sequence"/>
</dbReference>
<proteinExistence type="predicted"/>
<comment type="caution">
    <text evidence="1">The sequence shown here is derived from an EMBL/GenBank/DDBJ whole genome shotgun (WGS) entry which is preliminary data.</text>
</comment>
<organism evidence="1 2">
    <name type="scientific">Hibiscus syriacus</name>
    <name type="common">Rose of Sharon</name>
    <dbReference type="NCBI Taxonomy" id="106335"/>
    <lineage>
        <taxon>Eukaryota</taxon>
        <taxon>Viridiplantae</taxon>
        <taxon>Streptophyta</taxon>
        <taxon>Embryophyta</taxon>
        <taxon>Tracheophyta</taxon>
        <taxon>Spermatophyta</taxon>
        <taxon>Magnoliopsida</taxon>
        <taxon>eudicotyledons</taxon>
        <taxon>Gunneridae</taxon>
        <taxon>Pentapetalae</taxon>
        <taxon>rosids</taxon>
        <taxon>malvids</taxon>
        <taxon>Malvales</taxon>
        <taxon>Malvaceae</taxon>
        <taxon>Malvoideae</taxon>
        <taxon>Hibiscus</taxon>
    </lineage>
</organism>
<keyword evidence="2" id="KW-1185">Reference proteome</keyword>
<evidence type="ECO:0000313" key="2">
    <source>
        <dbReference type="Proteomes" id="UP000436088"/>
    </source>
</evidence>
<protein>
    <submittedName>
        <fullName evidence="1">Uncharacterized protein</fullName>
    </submittedName>
</protein>